<reference evidence="4 5" key="1">
    <citation type="journal article" date="2023" name="Sci. Data">
        <title>Genome assembly of the Korean intertidal mud-creeper Batillaria attramentaria.</title>
        <authorList>
            <person name="Patra A.K."/>
            <person name="Ho P.T."/>
            <person name="Jun S."/>
            <person name="Lee S.J."/>
            <person name="Kim Y."/>
            <person name="Won Y.J."/>
        </authorList>
    </citation>
    <scope>NUCLEOTIDE SEQUENCE [LARGE SCALE GENOMIC DNA]</scope>
    <source>
        <strain evidence="4">Wonlab-2016</strain>
    </source>
</reference>
<organism evidence="4 5">
    <name type="scientific">Batillaria attramentaria</name>
    <dbReference type="NCBI Taxonomy" id="370345"/>
    <lineage>
        <taxon>Eukaryota</taxon>
        <taxon>Metazoa</taxon>
        <taxon>Spiralia</taxon>
        <taxon>Lophotrochozoa</taxon>
        <taxon>Mollusca</taxon>
        <taxon>Gastropoda</taxon>
        <taxon>Caenogastropoda</taxon>
        <taxon>Sorbeoconcha</taxon>
        <taxon>Cerithioidea</taxon>
        <taxon>Batillariidae</taxon>
        <taxon>Batillaria</taxon>
    </lineage>
</organism>
<name>A0ABD0M0Z5_9CAEN</name>
<keyword evidence="5" id="KW-1185">Reference proteome</keyword>
<dbReference type="InterPro" id="IPR032718">
    <property type="entry name" value="PGBD4_Znf_C"/>
</dbReference>
<sequence>MINGSVLQRLLLAAFYEGLFLTVGEEDHDGIVGKWNQPKQQPRRARGAPKRRKRKISPETDAEQIPSRHCLEQIPPRDIGKRNPQKRCRVCQEKGVRRDSRYYCPACPGQPGFCRITDCFMSYHVEQYGGEAVEPKESKDDN</sequence>
<accession>A0ABD0M0Z5</accession>
<feature type="region of interest" description="Disordered" evidence="1">
    <location>
        <begin position="31"/>
        <end position="68"/>
    </location>
</feature>
<dbReference type="Pfam" id="PF13842">
    <property type="entry name" value="zf-Tnp_2"/>
    <property type="match status" value="1"/>
</dbReference>
<evidence type="ECO:0000313" key="4">
    <source>
        <dbReference type="EMBL" id="KAK7505006.1"/>
    </source>
</evidence>
<dbReference type="AlphaFoldDB" id="A0ABD0M0Z5"/>
<evidence type="ECO:0000256" key="2">
    <source>
        <dbReference type="SAM" id="SignalP"/>
    </source>
</evidence>
<evidence type="ECO:0000256" key="1">
    <source>
        <dbReference type="SAM" id="MobiDB-lite"/>
    </source>
</evidence>
<evidence type="ECO:0000313" key="5">
    <source>
        <dbReference type="Proteomes" id="UP001519460"/>
    </source>
</evidence>
<protein>
    <recommendedName>
        <fullName evidence="3">PiggyBac transposable element-derived protein 4 C-terminal zinc-finger domain-containing protein</fullName>
    </recommendedName>
</protein>
<dbReference type="Proteomes" id="UP001519460">
    <property type="component" value="Unassembled WGS sequence"/>
</dbReference>
<feature type="domain" description="PiggyBac transposable element-derived protein 4 C-terminal zinc-finger" evidence="3">
    <location>
        <begin position="82"/>
        <end position="124"/>
    </location>
</feature>
<feature type="chain" id="PRO_5044808570" description="PiggyBac transposable element-derived protein 4 C-terminal zinc-finger domain-containing protein" evidence="2">
    <location>
        <begin position="25"/>
        <end position="142"/>
    </location>
</feature>
<comment type="caution">
    <text evidence="4">The sequence shown here is derived from an EMBL/GenBank/DDBJ whole genome shotgun (WGS) entry which is preliminary data.</text>
</comment>
<dbReference type="EMBL" id="JACVVK020000012">
    <property type="protein sequence ID" value="KAK7505006.1"/>
    <property type="molecule type" value="Genomic_DNA"/>
</dbReference>
<feature type="signal peptide" evidence="2">
    <location>
        <begin position="1"/>
        <end position="24"/>
    </location>
</feature>
<evidence type="ECO:0000259" key="3">
    <source>
        <dbReference type="Pfam" id="PF13842"/>
    </source>
</evidence>
<keyword evidence="2" id="KW-0732">Signal</keyword>
<gene>
    <name evidence="4" type="ORF">BaRGS_00003576</name>
</gene>
<feature type="compositionally biased region" description="Basic residues" evidence="1">
    <location>
        <begin position="41"/>
        <end position="55"/>
    </location>
</feature>
<proteinExistence type="predicted"/>